<feature type="compositionally biased region" description="Basic and acidic residues" evidence="4">
    <location>
        <begin position="23"/>
        <end position="38"/>
    </location>
</feature>
<feature type="region of interest" description="Disordered" evidence="4">
    <location>
        <begin position="158"/>
        <end position="209"/>
    </location>
</feature>
<keyword evidence="7" id="KW-1185">Reference proteome</keyword>
<accession>A0A6C1E9J4</accession>
<proteinExistence type="predicted"/>
<evidence type="ECO:0000313" key="6">
    <source>
        <dbReference type="EMBL" id="QID85825.1"/>
    </source>
</evidence>
<dbReference type="OrthoDB" id="411251at2759"/>
<dbReference type="AlphaFoldDB" id="A0A6C1E9J4"/>
<evidence type="ECO:0000256" key="2">
    <source>
        <dbReference type="ARBA" id="ARBA00022553"/>
    </source>
</evidence>
<protein>
    <submittedName>
        <fullName evidence="6">Ran-specific GTPase-activating protein 2</fullName>
    </submittedName>
</protein>
<dbReference type="GO" id="GO:0006607">
    <property type="term" value="P:NLS-bearing protein import into nucleus"/>
    <property type="evidence" value="ECO:0007669"/>
    <property type="project" value="TreeGrafter"/>
</dbReference>
<dbReference type="Pfam" id="PF00638">
    <property type="entry name" value="Ran_BP1"/>
    <property type="match status" value="1"/>
</dbReference>
<dbReference type="PANTHER" id="PTHR23138">
    <property type="entry name" value="RAN BINDING PROTEIN"/>
    <property type="match status" value="1"/>
</dbReference>
<dbReference type="PROSITE" id="PS50196">
    <property type="entry name" value="RANBD1"/>
    <property type="match status" value="1"/>
</dbReference>
<evidence type="ECO:0000256" key="3">
    <source>
        <dbReference type="ARBA" id="ARBA00023242"/>
    </source>
</evidence>
<dbReference type="GO" id="GO:0006611">
    <property type="term" value="P:protein export from nucleus"/>
    <property type="evidence" value="ECO:0007669"/>
    <property type="project" value="UniProtKB-ARBA"/>
</dbReference>
<dbReference type="EMBL" id="CP049006">
    <property type="protein sequence ID" value="QID85825.1"/>
    <property type="molecule type" value="Genomic_DNA"/>
</dbReference>
<feature type="compositionally biased region" description="Basic and acidic residues" evidence="4">
    <location>
        <begin position="1"/>
        <end position="15"/>
    </location>
</feature>
<reference evidence="6 7" key="1">
    <citation type="journal article" date="2019" name="BMC Genomics">
        <title>Chromosome level assembly and comparative genome analysis confirm lager-brewing yeasts originated from a single hybridization.</title>
        <authorList>
            <person name="Salazar A.N."/>
            <person name="Gorter de Vries A.R."/>
            <person name="van den Broek M."/>
            <person name="Brouwers N."/>
            <person name="de la Torre Cortes P."/>
            <person name="Kuijpers N.G.A."/>
            <person name="Daran J.G."/>
            <person name="Abeel T."/>
        </authorList>
    </citation>
    <scope>NUCLEOTIDE SEQUENCE [LARGE SCALE GENOMIC DNA]</scope>
    <source>
        <strain evidence="6 7">CBS 1483</strain>
    </source>
</reference>
<dbReference type="Gene3D" id="2.30.29.30">
    <property type="entry name" value="Pleckstrin-homology domain (PH domain)/Phosphotyrosine-binding domain (PTB)"/>
    <property type="match status" value="1"/>
</dbReference>
<feature type="compositionally biased region" description="Low complexity" evidence="4">
    <location>
        <begin position="128"/>
        <end position="145"/>
    </location>
</feature>
<dbReference type="FunFam" id="2.30.29.30:FF:000454">
    <property type="entry name" value="Ran-specific GTPase-activating protein 2"/>
    <property type="match status" value="1"/>
</dbReference>
<sequence>MSESKIDSAVDEKTKVQQPAVKETIDELDKTPKRPREEAQDEEREETSEKPEPSNADEEKKKDDDDEQEASSHKKTKTDDAKVVDKQSSKDASKVEDEERKDKFVFGAASNFGTGFGVAKGDTKNEKTTNANSSSASNTTTKKPFAFGSGLSFGSGFSILKSKNDNDSENGKKVADDKGKVNSDSEQRAKTSEAPSDAARPLKLQKQDIKSGEESEECIYQVNAKLYQLSKIEEGWKERGVGVIKVNKSKKDEEKTRIVMRSRGILKVILNIQLVKGFTVQKGFTGSLQSEKFIRLLAVDDNGDPAQYAIKTGKKETTDELYNTIVKSVPK</sequence>
<dbReference type="InterPro" id="IPR000156">
    <property type="entry name" value="Ran_bind_dom"/>
</dbReference>
<dbReference type="SUPFAM" id="SSF50729">
    <property type="entry name" value="PH domain-like"/>
    <property type="match status" value="1"/>
</dbReference>
<dbReference type="SMART" id="SM00160">
    <property type="entry name" value="RanBD"/>
    <property type="match status" value="1"/>
</dbReference>
<evidence type="ECO:0000256" key="4">
    <source>
        <dbReference type="SAM" id="MobiDB-lite"/>
    </source>
</evidence>
<comment type="subcellular location">
    <subcellularLocation>
        <location evidence="1">Nucleus</location>
    </subcellularLocation>
</comment>
<keyword evidence="3" id="KW-0539">Nucleus</keyword>
<dbReference type="CDD" id="cd13180">
    <property type="entry name" value="RanBD_RanBP3"/>
    <property type="match status" value="1"/>
</dbReference>
<feature type="region of interest" description="Disordered" evidence="4">
    <location>
        <begin position="1"/>
        <end position="145"/>
    </location>
</feature>
<organism evidence="6 7">
    <name type="scientific">Saccharomyces pastorianus</name>
    <name type="common">Lager yeast</name>
    <name type="synonym">Saccharomyces cerevisiae x Saccharomyces eubayanus</name>
    <dbReference type="NCBI Taxonomy" id="27292"/>
    <lineage>
        <taxon>Eukaryota</taxon>
        <taxon>Fungi</taxon>
        <taxon>Dikarya</taxon>
        <taxon>Ascomycota</taxon>
        <taxon>Saccharomycotina</taxon>
        <taxon>Saccharomycetes</taxon>
        <taxon>Saccharomycetales</taxon>
        <taxon>Saccharomycetaceae</taxon>
        <taxon>Saccharomyces</taxon>
    </lineage>
</organism>
<feature type="domain" description="RanBD1" evidence="5">
    <location>
        <begin position="201"/>
        <end position="331"/>
    </location>
</feature>
<evidence type="ECO:0000256" key="1">
    <source>
        <dbReference type="ARBA" id="ARBA00004123"/>
    </source>
</evidence>
<name>A0A6C1E9J4_SACPS</name>
<feature type="compositionally biased region" description="Basic and acidic residues" evidence="4">
    <location>
        <begin position="162"/>
        <end position="191"/>
    </location>
</feature>
<dbReference type="InterPro" id="IPR045255">
    <property type="entry name" value="RanBP1-like"/>
</dbReference>
<evidence type="ECO:0000259" key="5">
    <source>
        <dbReference type="PROSITE" id="PS50196"/>
    </source>
</evidence>
<dbReference type="GO" id="GO:0005634">
    <property type="term" value="C:nucleus"/>
    <property type="evidence" value="ECO:0007669"/>
    <property type="project" value="UniProtKB-SubCell"/>
</dbReference>
<dbReference type="InterPro" id="IPR011993">
    <property type="entry name" value="PH-like_dom_sf"/>
</dbReference>
<dbReference type="Proteomes" id="UP000501346">
    <property type="component" value="Chromosome SeIX"/>
</dbReference>
<gene>
    <name evidence="6" type="primary">YRB2_2</name>
    <name evidence="6" type="ORF">GRS66_008414</name>
</gene>
<keyword evidence="2" id="KW-0597">Phosphoprotein</keyword>
<dbReference type="PANTHER" id="PTHR23138:SF142">
    <property type="entry name" value="RAN-BINDING PROTEIN 3B-RELATED"/>
    <property type="match status" value="1"/>
</dbReference>
<feature type="compositionally biased region" description="Basic and acidic residues" evidence="4">
    <location>
        <begin position="77"/>
        <end position="104"/>
    </location>
</feature>
<feature type="compositionally biased region" description="Basic and acidic residues" evidence="4">
    <location>
        <begin position="47"/>
        <end position="63"/>
    </location>
</feature>
<evidence type="ECO:0000313" key="7">
    <source>
        <dbReference type="Proteomes" id="UP000501346"/>
    </source>
</evidence>